<dbReference type="SMART" id="SM00409">
    <property type="entry name" value="IG"/>
    <property type="match status" value="1"/>
</dbReference>
<feature type="region of interest" description="Disordered" evidence="1">
    <location>
        <begin position="1"/>
        <end position="84"/>
    </location>
</feature>
<dbReference type="InterPro" id="IPR013106">
    <property type="entry name" value="Ig_V-set"/>
</dbReference>
<dbReference type="Pfam" id="PF07686">
    <property type="entry name" value="V-set"/>
    <property type="match status" value="1"/>
</dbReference>
<accession>A0A8C0NX60</accession>
<feature type="region of interest" description="Disordered" evidence="1">
    <location>
        <begin position="159"/>
        <end position="183"/>
    </location>
</feature>
<dbReference type="PROSITE" id="PS50835">
    <property type="entry name" value="IG_LIKE"/>
    <property type="match status" value="1"/>
</dbReference>
<dbReference type="AlphaFoldDB" id="A0A8C0NX60"/>
<organism evidence="3 4">
    <name type="scientific">Canis lupus familiaris</name>
    <name type="common">Dog</name>
    <name type="synonym">Canis familiaris</name>
    <dbReference type="NCBI Taxonomy" id="9615"/>
    <lineage>
        <taxon>Eukaryota</taxon>
        <taxon>Metazoa</taxon>
        <taxon>Chordata</taxon>
        <taxon>Craniata</taxon>
        <taxon>Vertebrata</taxon>
        <taxon>Euteleostomi</taxon>
        <taxon>Mammalia</taxon>
        <taxon>Eutheria</taxon>
        <taxon>Laurasiatheria</taxon>
        <taxon>Carnivora</taxon>
        <taxon>Caniformia</taxon>
        <taxon>Canidae</taxon>
        <taxon>Canis</taxon>
    </lineage>
</organism>
<dbReference type="SMART" id="SM00406">
    <property type="entry name" value="IGv"/>
    <property type="match status" value="1"/>
</dbReference>
<dbReference type="InterPro" id="IPR013783">
    <property type="entry name" value="Ig-like_fold"/>
</dbReference>
<reference evidence="3" key="1">
    <citation type="submission" date="2019-03" db="EMBL/GenBank/DDBJ databases">
        <authorList>
            <person name="Warren W.C."/>
            <person name="Johnson G.S."/>
        </authorList>
    </citation>
    <scope>NUCLEOTIDE SEQUENCE [LARGE SCALE GENOMIC DNA]</scope>
    <source>
        <strain evidence="3">Basenji</strain>
    </source>
</reference>
<protein>
    <recommendedName>
        <fullName evidence="2">Ig-like domain-containing protein</fullName>
    </recommendedName>
</protein>
<name>A0A8C0NX60_CANLF</name>
<feature type="compositionally biased region" description="Polar residues" evidence="1">
    <location>
        <begin position="172"/>
        <end position="183"/>
    </location>
</feature>
<sequence length="226" mass="23984">MMLGSGDKRRMKNGTHPPRPPSRSPHPFTCEVSKEGEEQRGTGHGGGLICMGRPFPLSEDEEGGDERDEGRLCSAVGPPKTESVMTSTMGWSPLLLTLLAHCTGSWAQSVLTQPPSVSGSVGQRITISCSGSTNSIGILGVNWYQLLSGKAPKLLVDGTGNQPSGVPDRFSGSESGNSGTLTITGLHPEDEADYYCQSIEPMLGAPTVLWAYVEMRHNTAVPRTMA</sequence>
<dbReference type="Proteomes" id="UP000694429">
    <property type="component" value="Chromosome 26"/>
</dbReference>
<reference evidence="3" key="2">
    <citation type="submission" date="2025-08" db="UniProtKB">
        <authorList>
            <consortium name="Ensembl"/>
        </authorList>
    </citation>
    <scope>IDENTIFICATION</scope>
</reference>
<evidence type="ECO:0000313" key="4">
    <source>
        <dbReference type="Proteomes" id="UP000694429"/>
    </source>
</evidence>
<dbReference type="InterPro" id="IPR007110">
    <property type="entry name" value="Ig-like_dom"/>
</dbReference>
<feature type="compositionally biased region" description="Basic and acidic residues" evidence="1">
    <location>
        <begin position="32"/>
        <end position="41"/>
    </location>
</feature>
<dbReference type="Ensembl" id="ENSCAFT00030037043.1">
    <property type="protein sequence ID" value="ENSCAFP00030032310.1"/>
    <property type="gene ID" value="ENSCAFG00030020127.1"/>
</dbReference>
<dbReference type="InterPro" id="IPR036179">
    <property type="entry name" value="Ig-like_dom_sf"/>
</dbReference>
<dbReference type="InterPro" id="IPR050150">
    <property type="entry name" value="IgV_Light_Chain"/>
</dbReference>
<dbReference type="SUPFAM" id="SSF48726">
    <property type="entry name" value="Immunoglobulin"/>
    <property type="match status" value="1"/>
</dbReference>
<evidence type="ECO:0000313" key="3">
    <source>
        <dbReference type="Ensembl" id="ENSCAFP00030032310.1"/>
    </source>
</evidence>
<dbReference type="PANTHER" id="PTHR23267">
    <property type="entry name" value="IMMUNOGLOBULIN LIGHT CHAIN"/>
    <property type="match status" value="1"/>
</dbReference>
<proteinExistence type="predicted"/>
<dbReference type="Gene3D" id="2.60.40.10">
    <property type="entry name" value="Immunoglobulins"/>
    <property type="match status" value="1"/>
</dbReference>
<feature type="domain" description="Ig-like" evidence="2">
    <location>
        <begin position="93"/>
        <end position="197"/>
    </location>
</feature>
<evidence type="ECO:0000259" key="2">
    <source>
        <dbReference type="PROSITE" id="PS50835"/>
    </source>
</evidence>
<evidence type="ECO:0000256" key="1">
    <source>
        <dbReference type="SAM" id="MobiDB-lite"/>
    </source>
</evidence>
<dbReference type="InterPro" id="IPR003599">
    <property type="entry name" value="Ig_sub"/>
</dbReference>
<feature type="compositionally biased region" description="Acidic residues" evidence="1">
    <location>
        <begin position="58"/>
        <end position="67"/>
    </location>
</feature>